<comment type="caution">
    <text evidence="1">The sequence shown here is derived from an EMBL/GenBank/DDBJ whole genome shotgun (WGS) entry which is preliminary data.</text>
</comment>
<evidence type="ECO:0000313" key="2">
    <source>
        <dbReference type="Proteomes" id="UP001184614"/>
    </source>
</evidence>
<sequence>MTKPNLIFIRRPKKANCPVRVFQKRPYAKAAAIGMHRAGVKQRDICRRLEISQEHLTSFLTPFSWFRL</sequence>
<keyword evidence="2" id="KW-1185">Reference proteome</keyword>
<reference evidence="1 2" key="1">
    <citation type="submission" date="2023-07" db="EMBL/GenBank/DDBJ databases">
        <title>Sorghum-associated microbial communities from plants grown in Nebraska, USA.</title>
        <authorList>
            <person name="Schachtman D."/>
        </authorList>
    </citation>
    <scope>NUCLEOTIDE SEQUENCE [LARGE SCALE GENOMIC DNA]</scope>
    <source>
        <strain evidence="1 2">DS1730</strain>
    </source>
</reference>
<organism evidence="1 2">
    <name type="scientific">Brucella pseudogrignonensis</name>
    <dbReference type="NCBI Taxonomy" id="419475"/>
    <lineage>
        <taxon>Bacteria</taxon>
        <taxon>Pseudomonadati</taxon>
        <taxon>Pseudomonadota</taxon>
        <taxon>Alphaproteobacteria</taxon>
        <taxon>Hyphomicrobiales</taxon>
        <taxon>Brucellaceae</taxon>
        <taxon>Brucella/Ochrobactrum group</taxon>
        <taxon>Brucella</taxon>
    </lineage>
</organism>
<evidence type="ECO:0008006" key="3">
    <source>
        <dbReference type="Google" id="ProtNLM"/>
    </source>
</evidence>
<dbReference type="Proteomes" id="UP001184614">
    <property type="component" value="Unassembled WGS sequence"/>
</dbReference>
<proteinExistence type="predicted"/>
<evidence type="ECO:0000313" key="1">
    <source>
        <dbReference type="EMBL" id="MDR6431268.1"/>
    </source>
</evidence>
<accession>A0ABU1M5T9</accession>
<name>A0ABU1M5T9_9HYPH</name>
<protein>
    <recommendedName>
        <fullName evidence="3">Transposase</fullName>
    </recommendedName>
</protein>
<dbReference type="EMBL" id="JAVDQT010000001">
    <property type="protein sequence ID" value="MDR6431268.1"/>
    <property type="molecule type" value="Genomic_DNA"/>
</dbReference>
<gene>
    <name evidence="1" type="ORF">J2782_000973</name>
</gene>